<feature type="region of interest" description="Disordered" evidence="2">
    <location>
        <begin position="341"/>
        <end position="421"/>
    </location>
</feature>
<dbReference type="GeneID" id="20226938"/>
<dbReference type="Gene3D" id="3.10.450.50">
    <property type="match status" value="1"/>
</dbReference>
<dbReference type="KEGG" id="aaf:AURANDRAFT_68661"/>
<feature type="region of interest" description="Disordered" evidence="2">
    <location>
        <begin position="436"/>
        <end position="484"/>
    </location>
</feature>
<dbReference type="SUPFAM" id="SSF56104">
    <property type="entry name" value="SAICAR synthase-like"/>
    <property type="match status" value="1"/>
</dbReference>
<evidence type="ECO:0000313" key="5">
    <source>
        <dbReference type="EMBL" id="EGB02682.1"/>
    </source>
</evidence>
<keyword evidence="1" id="KW-0418">Kinase</keyword>
<evidence type="ECO:0000256" key="3">
    <source>
        <dbReference type="SAM" id="Phobius"/>
    </source>
</evidence>
<feature type="compositionally biased region" description="Basic residues" evidence="2">
    <location>
        <begin position="227"/>
        <end position="236"/>
    </location>
</feature>
<keyword evidence="3" id="KW-1133">Transmembrane helix</keyword>
<accession>F0YQC7</accession>
<dbReference type="GO" id="GO:0005886">
    <property type="term" value="C:plasma membrane"/>
    <property type="evidence" value="ECO:0007669"/>
    <property type="project" value="TreeGrafter"/>
</dbReference>
<dbReference type="PANTHER" id="PTHR23086">
    <property type="entry name" value="PHOSPHATIDYLINOSITOL-4-PHOSPHATE 5-KINASE"/>
    <property type="match status" value="1"/>
</dbReference>
<dbReference type="InterPro" id="IPR032710">
    <property type="entry name" value="NTF2-like_dom_sf"/>
</dbReference>
<organism evidence="6">
    <name type="scientific">Aureococcus anophagefferens</name>
    <name type="common">Harmful bloom alga</name>
    <dbReference type="NCBI Taxonomy" id="44056"/>
    <lineage>
        <taxon>Eukaryota</taxon>
        <taxon>Sar</taxon>
        <taxon>Stramenopiles</taxon>
        <taxon>Ochrophyta</taxon>
        <taxon>Pelagophyceae</taxon>
        <taxon>Pelagomonadales</taxon>
        <taxon>Pelagomonadaceae</taxon>
        <taxon>Aureococcus</taxon>
    </lineage>
</organism>
<dbReference type="PANTHER" id="PTHR23086:SF8">
    <property type="entry name" value="PHOSPHATIDYLINOSITOL 5-PHOSPHATE 4-KINASE, ISOFORM A"/>
    <property type="match status" value="1"/>
</dbReference>
<dbReference type="InParanoid" id="F0YQC7"/>
<dbReference type="GO" id="GO:0016308">
    <property type="term" value="F:1-phosphatidylinositol-4-phosphate 5-kinase activity"/>
    <property type="evidence" value="ECO:0007669"/>
    <property type="project" value="TreeGrafter"/>
</dbReference>
<dbReference type="AlphaFoldDB" id="F0YQC7"/>
<feature type="domain" description="PIPK" evidence="4">
    <location>
        <begin position="485"/>
        <end position="885"/>
    </location>
</feature>
<keyword evidence="1" id="KW-0547">Nucleotide-binding</keyword>
<keyword evidence="1" id="KW-0067">ATP-binding</keyword>
<dbReference type="EMBL" id="GL833370">
    <property type="protein sequence ID" value="EGB02682.1"/>
    <property type="molecule type" value="Genomic_DNA"/>
</dbReference>
<evidence type="ECO:0000256" key="1">
    <source>
        <dbReference type="PROSITE-ProRule" id="PRU00781"/>
    </source>
</evidence>
<dbReference type="eggNOG" id="KOG0229">
    <property type="taxonomic scope" value="Eukaryota"/>
</dbReference>
<protein>
    <recommendedName>
        <fullName evidence="4">PIPK domain-containing protein</fullName>
    </recommendedName>
</protein>
<feature type="region of interest" description="Disordered" evidence="2">
    <location>
        <begin position="200"/>
        <end position="236"/>
    </location>
</feature>
<evidence type="ECO:0000259" key="4">
    <source>
        <dbReference type="PROSITE" id="PS51455"/>
    </source>
</evidence>
<dbReference type="Gene3D" id="3.30.800.10">
    <property type="entry name" value="Phosphatidylinositol Phosphate Kinase II Beta"/>
    <property type="match status" value="1"/>
</dbReference>
<feature type="region of interest" description="Disordered" evidence="2">
    <location>
        <begin position="503"/>
        <end position="529"/>
    </location>
</feature>
<dbReference type="OrthoDB" id="417158at2759"/>
<dbReference type="SUPFAM" id="SSF54427">
    <property type="entry name" value="NTF2-like"/>
    <property type="match status" value="1"/>
</dbReference>
<name>F0YQC7_AURAN</name>
<keyword evidence="6" id="KW-1185">Reference proteome</keyword>
<feature type="region of interest" description="Disordered" evidence="2">
    <location>
        <begin position="1"/>
        <end position="33"/>
    </location>
</feature>
<dbReference type="InterPro" id="IPR023610">
    <property type="entry name" value="PInositol-4/5-P-5/4-kinase"/>
</dbReference>
<dbReference type="GO" id="GO:0046854">
    <property type="term" value="P:phosphatidylinositol phosphate biosynthetic process"/>
    <property type="evidence" value="ECO:0007669"/>
    <property type="project" value="TreeGrafter"/>
</dbReference>
<feature type="transmembrane region" description="Helical" evidence="3">
    <location>
        <begin position="82"/>
        <end position="104"/>
    </location>
</feature>
<dbReference type="GO" id="GO:0005524">
    <property type="term" value="F:ATP binding"/>
    <property type="evidence" value="ECO:0007669"/>
    <property type="project" value="UniProtKB-UniRule"/>
</dbReference>
<keyword evidence="3" id="KW-0812">Transmembrane</keyword>
<evidence type="ECO:0000256" key="2">
    <source>
        <dbReference type="SAM" id="MobiDB-lite"/>
    </source>
</evidence>
<keyword evidence="1" id="KW-0808">Transferase</keyword>
<dbReference type="Proteomes" id="UP000002729">
    <property type="component" value="Unassembled WGS sequence"/>
</dbReference>
<gene>
    <name evidence="5" type="ORF">AURANDRAFT_68661</name>
</gene>
<dbReference type="PROSITE" id="PS51455">
    <property type="entry name" value="PIPK"/>
    <property type="match status" value="1"/>
</dbReference>
<keyword evidence="3" id="KW-0472">Membrane</keyword>
<dbReference type="InterPro" id="IPR002498">
    <property type="entry name" value="PInositol-4-P-4/5-kinase_core"/>
</dbReference>
<feature type="transmembrane region" description="Helical" evidence="3">
    <location>
        <begin position="50"/>
        <end position="70"/>
    </location>
</feature>
<feature type="region of interest" description="Disordered" evidence="2">
    <location>
        <begin position="274"/>
        <end position="307"/>
    </location>
</feature>
<proteinExistence type="predicted"/>
<dbReference type="RefSeq" id="XP_009042618.1">
    <property type="nucleotide sequence ID" value="XM_009044370.1"/>
</dbReference>
<feature type="transmembrane region" description="Helical" evidence="3">
    <location>
        <begin position="116"/>
        <end position="141"/>
    </location>
</feature>
<dbReference type="InterPro" id="IPR027484">
    <property type="entry name" value="PInositol-4-P-5-kinase_N"/>
</dbReference>
<dbReference type="Pfam" id="PF01504">
    <property type="entry name" value="PIP5K"/>
    <property type="match status" value="1"/>
</dbReference>
<feature type="compositionally biased region" description="Low complexity" evidence="2">
    <location>
        <begin position="394"/>
        <end position="404"/>
    </location>
</feature>
<reference evidence="5 6" key="1">
    <citation type="journal article" date="2011" name="Proc. Natl. Acad. Sci. U.S.A.">
        <title>Niche of harmful alga Aureococcus anophagefferens revealed through ecogenomics.</title>
        <authorList>
            <person name="Gobler C.J."/>
            <person name="Berry D.L."/>
            <person name="Dyhrman S.T."/>
            <person name="Wilhelm S.W."/>
            <person name="Salamov A."/>
            <person name="Lobanov A.V."/>
            <person name="Zhang Y."/>
            <person name="Collier J.L."/>
            <person name="Wurch L.L."/>
            <person name="Kustka A.B."/>
            <person name="Dill B.D."/>
            <person name="Shah M."/>
            <person name="VerBerkmoes N.C."/>
            <person name="Kuo A."/>
            <person name="Terry A."/>
            <person name="Pangilinan J."/>
            <person name="Lindquist E.A."/>
            <person name="Lucas S."/>
            <person name="Paulsen I.T."/>
            <person name="Hattenrath-Lehmann T.K."/>
            <person name="Talmage S.C."/>
            <person name="Walker E.A."/>
            <person name="Koch F."/>
            <person name="Burson A.M."/>
            <person name="Marcoval M.A."/>
            <person name="Tang Y.Z."/>
            <person name="Lecleir G.R."/>
            <person name="Coyne K.J."/>
            <person name="Berg G.M."/>
            <person name="Bertrand E.M."/>
            <person name="Saito M.A."/>
            <person name="Gladyshev V.N."/>
            <person name="Grigoriev I.V."/>
        </authorList>
    </citation>
    <scope>NUCLEOTIDE SEQUENCE [LARGE SCALE GENOMIC DNA]</scope>
    <source>
        <strain evidence="6">CCMP 1984</strain>
    </source>
</reference>
<sequence>MLPPRGVTPHPGAVEESKSPGDGDGGPVVPPESTRSFVVRRRRNAAQTRLKLFIAAVVLLCVGGALPFLLKETAFRGVSVVAVSELSACAVSLLCCGVVLRTYADGPGAYRRHPNRLIVLKTACDGGLNVVVLCVVVWLAAVRCNGARLERHETRKQECFAKGYLSAWIPFFTQLFSTSSEAWFFVLLLDLRRSDLDDPFPADARSRSRSSNVETDDGDDAGPRPSRSSKARRRRARRLYDEDVDYSLKPQTNDALRRELLYYVTSGIRQAARASANSCAGGGRRPSTPRPSDASLSAPDGDRPINLKRRDVGAPIALSLAKLLQLFFWDDALDGVAGAATRRRPRGASGAGDAAPKGPAERPRTIDEDASSEASTVLGAVETKKTRIDDDAAAPRGAPPSDGGWSDRDSSQRHSSWSTQHADAADFRASLLRSDAGAADDDGDGGDRGGKRARHSQLQRLLSRPLSTRDDDASRAGSVAPRAGSGSVLGALARRFLARDEPGRAVSAAGRSGRDRRADSESLAARSTAAPSLAPVVEEGYDAGGDGAAIVFVDYKPRTFARVRDRFGVRLEEYANSFRSTQKERFTEGGSSDAFFFYSGDERFMVKSCTRHEFDSLVDMADGYAAYMCEPANGATFVVRLLGAHCLRLYEMAFYFLVMENVLWMEDARGARVDAVCDGAGKERDVPSFDGAPPATMLVVRTLARRFSAAAATPPADLSRYGAVLGGARMDEACARAFDTWHGCVAGAQQDAGAPLERLRDVVADDCVFKPPTYYTPWAGGDETTVLLACAAEVFGPSFAYGRQWVSEDGRERAPAWALEFSADVADTGKRIDGVDLVSLDGHGKIKEFAVLARPPNGVAALKDEMMRRVPPRMLAFKARRALGF</sequence>
<evidence type="ECO:0000313" key="6">
    <source>
        <dbReference type="Proteomes" id="UP000002729"/>
    </source>
</evidence>